<dbReference type="AlphaFoldDB" id="A0A1G8RDD1"/>
<protein>
    <recommendedName>
        <fullName evidence="3">Acyl-coenzyme A thioesterase PaaI, contains HGG motif</fullName>
    </recommendedName>
</protein>
<dbReference type="Proteomes" id="UP000183263">
    <property type="component" value="Unassembled WGS sequence"/>
</dbReference>
<dbReference type="Pfam" id="PF14539">
    <property type="entry name" value="DUF4442"/>
    <property type="match status" value="1"/>
</dbReference>
<accession>A0A1G8RDD1</accession>
<dbReference type="RefSeq" id="WP_072739777.1">
    <property type="nucleotide sequence ID" value="NZ_CP048813.1"/>
</dbReference>
<dbReference type="InterPro" id="IPR027961">
    <property type="entry name" value="DUF4442"/>
</dbReference>
<sequence>MTTTSPTYRAWTKLPDNGLGHALFSVGMCVRVPYFGSILPRVIVMEPGRCEVRAPKWWGIRNHIGTFHAIAACNLAEVAMGMLCEATVPGSHRWIPKGMTVRYLAKAETGLHAVAALETLPDFSAITEGTDLIVPIRILDRAGTEVVHAEITTWITPA</sequence>
<organism evidence="1 2">
    <name type="scientific">Rhodococcus triatomae</name>
    <dbReference type="NCBI Taxonomy" id="300028"/>
    <lineage>
        <taxon>Bacteria</taxon>
        <taxon>Bacillati</taxon>
        <taxon>Actinomycetota</taxon>
        <taxon>Actinomycetes</taxon>
        <taxon>Mycobacteriales</taxon>
        <taxon>Nocardiaceae</taxon>
        <taxon>Rhodococcus</taxon>
    </lineage>
</organism>
<dbReference type="OrthoDB" id="793353at2"/>
<gene>
    <name evidence="1" type="ORF">SAMN05444695_11772</name>
</gene>
<dbReference type="SUPFAM" id="SSF54637">
    <property type="entry name" value="Thioesterase/thiol ester dehydrase-isomerase"/>
    <property type="match status" value="1"/>
</dbReference>
<keyword evidence="2" id="KW-1185">Reference proteome</keyword>
<dbReference type="InterPro" id="IPR029069">
    <property type="entry name" value="HotDog_dom_sf"/>
</dbReference>
<evidence type="ECO:0008006" key="3">
    <source>
        <dbReference type="Google" id="ProtNLM"/>
    </source>
</evidence>
<evidence type="ECO:0000313" key="2">
    <source>
        <dbReference type="Proteomes" id="UP000183263"/>
    </source>
</evidence>
<evidence type="ECO:0000313" key="1">
    <source>
        <dbReference type="EMBL" id="SDJ14545.1"/>
    </source>
</evidence>
<dbReference type="Gene3D" id="3.10.129.10">
    <property type="entry name" value="Hotdog Thioesterase"/>
    <property type="match status" value="1"/>
</dbReference>
<dbReference type="EMBL" id="FNDN01000017">
    <property type="protein sequence ID" value="SDJ14545.1"/>
    <property type="molecule type" value="Genomic_DNA"/>
</dbReference>
<name>A0A1G8RDD1_9NOCA</name>
<reference evidence="1 2" key="1">
    <citation type="submission" date="2016-10" db="EMBL/GenBank/DDBJ databases">
        <authorList>
            <person name="de Groot N.N."/>
        </authorList>
    </citation>
    <scope>NUCLEOTIDE SEQUENCE [LARGE SCALE GENOMIC DNA]</scope>
    <source>
        <strain evidence="1 2">DSM 44892</strain>
    </source>
</reference>
<dbReference type="CDD" id="cd03443">
    <property type="entry name" value="PaaI_thioesterase"/>
    <property type="match status" value="1"/>
</dbReference>
<proteinExistence type="predicted"/>